<dbReference type="AlphaFoldDB" id="T1IEV0"/>
<dbReference type="EMBL" id="ACPB03015836">
    <property type="status" value="NOT_ANNOTATED_CDS"/>
    <property type="molecule type" value="Genomic_DNA"/>
</dbReference>
<sequence length="379" mass="42771">MEKSIEEKQEIFVKKSILMKESHIVALEVYIDKLYFNDESTKEINENSDIVKIRVKFANLPCMEIKGTFQKENFELEAASVGTLRASSLQEISEREFFRQGRMSLVSSLIIKEKLKKAKQDRLKRNKERDKNAKLFSQSKNKTLSQKKVDLKSGGESSAAKSDNEDSGKERGDSDKEVDSTISEDSCCGVLFNDCKAMIFVTTPQELLYHLINKPLKLFLIYYFGKKSVELIGEATISLYQLSDIVPHMVLMEGGVHSISKMEGIFPIFTTDIRDCSKAEIGRVKLKLQLASYGVKSCAKFNVLGRISNVKFMTDELVENLEQGHVLPPIVRDASHRLPIVTAEEHMIVPDKISSLPLQTDSQGASFKCINKWKDILGA</sequence>
<proteinExistence type="predicted"/>
<protein>
    <submittedName>
        <fullName evidence="2">Uncharacterized protein</fullName>
    </submittedName>
</protein>
<dbReference type="Proteomes" id="UP000015103">
    <property type="component" value="Unassembled WGS sequence"/>
</dbReference>
<evidence type="ECO:0000256" key="1">
    <source>
        <dbReference type="SAM" id="MobiDB-lite"/>
    </source>
</evidence>
<accession>T1IEV0</accession>
<keyword evidence="3" id="KW-1185">Reference proteome</keyword>
<dbReference type="RefSeq" id="XP_073997171.1">
    <property type="nucleotide sequence ID" value="XM_074141070.1"/>
</dbReference>
<dbReference type="GeneID" id="141460768"/>
<organism evidence="2 3">
    <name type="scientific">Rhodnius prolixus</name>
    <name type="common">Triatomid bug</name>
    <dbReference type="NCBI Taxonomy" id="13249"/>
    <lineage>
        <taxon>Eukaryota</taxon>
        <taxon>Metazoa</taxon>
        <taxon>Ecdysozoa</taxon>
        <taxon>Arthropoda</taxon>
        <taxon>Hexapoda</taxon>
        <taxon>Insecta</taxon>
        <taxon>Pterygota</taxon>
        <taxon>Neoptera</taxon>
        <taxon>Paraneoptera</taxon>
        <taxon>Hemiptera</taxon>
        <taxon>Heteroptera</taxon>
        <taxon>Panheteroptera</taxon>
        <taxon>Cimicomorpha</taxon>
        <taxon>Reduviidae</taxon>
        <taxon>Triatominae</taxon>
        <taxon>Rhodnius</taxon>
    </lineage>
</organism>
<feature type="compositionally biased region" description="Basic and acidic residues" evidence="1">
    <location>
        <begin position="162"/>
        <end position="179"/>
    </location>
</feature>
<evidence type="ECO:0000313" key="2">
    <source>
        <dbReference type="EnsemblMetazoa" id="RPRC014819-PA"/>
    </source>
</evidence>
<name>T1IEV0_RHOPR</name>
<dbReference type="EnsemblMetazoa" id="RPRC014819-RA">
    <property type="protein sequence ID" value="RPRC014819-PA"/>
    <property type="gene ID" value="RPRC014819"/>
</dbReference>
<evidence type="ECO:0000313" key="3">
    <source>
        <dbReference type="Proteomes" id="UP000015103"/>
    </source>
</evidence>
<dbReference type="VEuPathDB" id="VectorBase:RPRC014819"/>
<reference evidence="2" key="1">
    <citation type="submission" date="2015-05" db="UniProtKB">
        <authorList>
            <consortium name="EnsemblMetazoa"/>
        </authorList>
    </citation>
    <scope>IDENTIFICATION</scope>
</reference>
<feature type="region of interest" description="Disordered" evidence="1">
    <location>
        <begin position="144"/>
        <end position="180"/>
    </location>
</feature>
<dbReference type="InParanoid" id="T1IEV0"/>
<dbReference type="HOGENOM" id="CLU_730184_0_0_1"/>